<proteinExistence type="predicted"/>
<accession>A0A0E9RB18</accession>
<evidence type="ECO:0000313" key="1">
    <source>
        <dbReference type="EMBL" id="JAH25543.1"/>
    </source>
</evidence>
<dbReference type="EMBL" id="GBXM01083034">
    <property type="protein sequence ID" value="JAH25543.1"/>
    <property type="molecule type" value="Transcribed_RNA"/>
</dbReference>
<dbReference type="AlphaFoldDB" id="A0A0E9RB18"/>
<protein>
    <submittedName>
        <fullName evidence="1">Uncharacterized protein</fullName>
    </submittedName>
</protein>
<reference evidence="1" key="1">
    <citation type="submission" date="2014-11" db="EMBL/GenBank/DDBJ databases">
        <authorList>
            <person name="Amaro Gonzalez C."/>
        </authorList>
    </citation>
    <scope>NUCLEOTIDE SEQUENCE</scope>
</reference>
<name>A0A0E9RB18_ANGAN</name>
<sequence length="50" mass="5874">MVSVTAFPAVYLFTAPRLLTERSESVFSLIQKRSHDVWRDKVHVYCLNYV</sequence>
<organism evidence="1">
    <name type="scientific">Anguilla anguilla</name>
    <name type="common">European freshwater eel</name>
    <name type="synonym">Muraena anguilla</name>
    <dbReference type="NCBI Taxonomy" id="7936"/>
    <lineage>
        <taxon>Eukaryota</taxon>
        <taxon>Metazoa</taxon>
        <taxon>Chordata</taxon>
        <taxon>Craniata</taxon>
        <taxon>Vertebrata</taxon>
        <taxon>Euteleostomi</taxon>
        <taxon>Actinopterygii</taxon>
        <taxon>Neopterygii</taxon>
        <taxon>Teleostei</taxon>
        <taxon>Anguilliformes</taxon>
        <taxon>Anguillidae</taxon>
        <taxon>Anguilla</taxon>
    </lineage>
</organism>
<reference evidence="1" key="2">
    <citation type="journal article" date="2015" name="Fish Shellfish Immunol.">
        <title>Early steps in the European eel (Anguilla anguilla)-Vibrio vulnificus interaction in the gills: Role of the RtxA13 toxin.</title>
        <authorList>
            <person name="Callol A."/>
            <person name="Pajuelo D."/>
            <person name="Ebbesson L."/>
            <person name="Teles M."/>
            <person name="MacKenzie S."/>
            <person name="Amaro C."/>
        </authorList>
    </citation>
    <scope>NUCLEOTIDE SEQUENCE</scope>
</reference>